<accession>A0A8W7PZ84</accession>
<organism evidence="3">
    <name type="scientific">Anopheles coluzzii</name>
    <name type="common">African malaria mosquito</name>
    <dbReference type="NCBI Taxonomy" id="1518534"/>
    <lineage>
        <taxon>Eukaryota</taxon>
        <taxon>Metazoa</taxon>
        <taxon>Ecdysozoa</taxon>
        <taxon>Arthropoda</taxon>
        <taxon>Hexapoda</taxon>
        <taxon>Insecta</taxon>
        <taxon>Pterygota</taxon>
        <taxon>Neoptera</taxon>
        <taxon>Endopterygota</taxon>
        <taxon>Diptera</taxon>
        <taxon>Nematocera</taxon>
        <taxon>Culicoidea</taxon>
        <taxon>Culicidae</taxon>
        <taxon>Anophelinae</taxon>
        <taxon>Anopheles</taxon>
    </lineage>
</organism>
<evidence type="ECO:0000313" key="3">
    <source>
        <dbReference type="EnsemblMetazoa" id="ACOM040662-PA.1"/>
    </source>
</evidence>
<sequence>MLPACKAFSSLRTAAAAAAAATTLADRLHRLRAAVDRFSNVVGALALAVVLLVVLLVVLGAVLTMLLGTMVGGSGRGVVRSRRMVVGRGRGRSMVSIAGVMSRGSLARHRVMVGIAAHQQIVAALDHRCDGRVGVDDGRSRHDSSMVGVSTAVLGGSRNGHPNHGQQSDRNEAVHPVRRWLILRVMGHYCTEEGKACQLTDALTTDSAVILYHSDIGQTLRGSEKPR</sequence>
<dbReference type="Proteomes" id="UP000075882">
    <property type="component" value="Unassembled WGS sequence"/>
</dbReference>
<evidence type="ECO:0000256" key="1">
    <source>
        <dbReference type="SAM" id="MobiDB-lite"/>
    </source>
</evidence>
<feature type="region of interest" description="Disordered" evidence="1">
    <location>
        <begin position="153"/>
        <end position="173"/>
    </location>
</feature>
<keyword evidence="2" id="KW-1133">Transmembrane helix</keyword>
<evidence type="ECO:0000256" key="2">
    <source>
        <dbReference type="SAM" id="Phobius"/>
    </source>
</evidence>
<keyword evidence="2" id="KW-0472">Membrane</keyword>
<reference evidence="3" key="1">
    <citation type="submission" date="2022-08" db="UniProtKB">
        <authorList>
            <consortium name="EnsemblMetazoa"/>
        </authorList>
    </citation>
    <scope>IDENTIFICATION</scope>
</reference>
<dbReference type="AlphaFoldDB" id="A0A8W7PZ84"/>
<dbReference type="EnsemblMetazoa" id="ACOM040662-RA">
    <property type="protein sequence ID" value="ACOM040662-PA.1"/>
    <property type="gene ID" value="ACOM040662"/>
</dbReference>
<keyword evidence="2" id="KW-0812">Transmembrane</keyword>
<feature type="transmembrane region" description="Helical" evidence="2">
    <location>
        <begin position="41"/>
        <end position="74"/>
    </location>
</feature>
<proteinExistence type="predicted"/>
<protein>
    <submittedName>
        <fullName evidence="3">Uncharacterized protein</fullName>
    </submittedName>
</protein>
<name>A0A8W7PZ84_ANOCL</name>